<protein>
    <submittedName>
        <fullName evidence="1">Uncharacterized protein</fullName>
    </submittedName>
</protein>
<gene>
    <name evidence="1" type="ORF">LTR09_001237</name>
</gene>
<dbReference type="PANTHER" id="PTHR37945">
    <property type="entry name" value="EXTRACELLULAR TUNGSTATE BINDING PROTEIN"/>
    <property type="match status" value="1"/>
</dbReference>
<name>A0AAJ0LWP8_9PEZI</name>
<evidence type="ECO:0000313" key="1">
    <source>
        <dbReference type="EMBL" id="KAK3058159.1"/>
    </source>
</evidence>
<accession>A0AAJ0LWP8</accession>
<dbReference type="PANTHER" id="PTHR37945:SF1">
    <property type="entry name" value="EXTRACELLULAR TUNGSTATE BINDING PROTEIN"/>
    <property type="match status" value="1"/>
</dbReference>
<dbReference type="EMBL" id="JAWDJX010000002">
    <property type="protein sequence ID" value="KAK3058159.1"/>
    <property type="molecule type" value="Genomic_DNA"/>
</dbReference>
<reference evidence="1" key="1">
    <citation type="submission" date="2023-04" db="EMBL/GenBank/DDBJ databases">
        <title>Black Yeasts Isolated from many extreme environments.</title>
        <authorList>
            <person name="Coleine C."/>
            <person name="Stajich J.E."/>
            <person name="Selbmann L."/>
        </authorList>
    </citation>
    <scope>NUCLEOTIDE SEQUENCE</scope>
    <source>
        <strain evidence="1">CCFEE 5312</strain>
    </source>
</reference>
<comment type="caution">
    <text evidence="1">The sequence shown here is derived from an EMBL/GenBank/DDBJ whole genome shotgun (WGS) entry which is preliminary data.</text>
</comment>
<dbReference type="AlphaFoldDB" id="A0AAJ0LWP8"/>
<proteinExistence type="predicted"/>
<organism evidence="1 2">
    <name type="scientific">Extremus antarcticus</name>
    <dbReference type="NCBI Taxonomy" id="702011"/>
    <lineage>
        <taxon>Eukaryota</taxon>
        <taxon>Fungi</taxon>
        <taxon>Dikarya</taxon>
        <taxon>Ascomycota</taxon>
        <taxon>Pezizomycotina</taxon>
        <taxon>Dothideomycetes</taxon>
        <taxon>Dothideomycetidae</taxon>
        <taxon>Mycosphaerellales</taxon>
        <taxon>Extremaceae</taxon>
        <taxon>Extremus</taxon>
    </lineage>
</organism>
<dbReference type="Gene3D" id="3.40.190.10">
    <property type="entry name" value="Periplasmic binding protein-like II"/>
    <property type="match status" value="2"/>
</dbReference>
<evidence type="ECO:0000313" key="2">
    <source>
        <dbReference type="Proteomes" id="UP001271007"/>
    </source>
</evidence>
<keyword evidence="2" id="KW-1185">Reference proteome</keyword>
<dbReference type="Proteomes" id="UP001271007">
    <property type="component" value="Unassembled WGS sequence"/>
</dbReference>
<dbReference type="InterPro" id="IPR052738">
    <property type="entry name" value="ABC-Tungstate_binding"/>
</dbReference>
<sequence length="382" mass="42098">MAAVHYGQACPMSPLWYGDAISRPFHLMEYGPEKQAALDDFIARRITAEDVLGHNTLAPDWTNFAPAERLAINHPWISRYASSALRFFDHGIKMCNTISTQDHEIYGDDRSPMLFRIGSGNAGYTGIFKVLCERYIHLHNDIFSIGMVRNMSRHSQVALLADVIQVALTQEPHNEDMAIGEGWCERVCPVFNDHSILCGPASNPAGLEAGLPMEKALQTMVLRGCEQVSNRLLLYPNGNGSSSFFKKHQLWSSAGIDTSNAKWTKGTGLSPHAALQKAAGRGVYMMPDRATYLMAKDGGLIPTMKVYVEGGQDLINPCSALVNKLVDTPASRAAAIFARWLGTTEAQEIIRCYGKDRPYAKPLYTVATQGEFEDAERLAGKL</sequence>